<dbReference type="AlphaFoldDB" id="W6UKU8"/>
<keyword evidence="1" id="KW-0472">Membrane</keyword>
<keyword evidence="1" id="KW-1133">Transmembrane helix</keyword>
<organism evidence="2 3">
    <name type="scientific">Echinococcus granulosus</name>
    <name type="common">Hydatid tapeworm</name>
    <dbReference type="NCBI Taxonomy" id="6210"/>
    <lineage>
        <taxon>Eukaryota</taxon>
        <taxon>Metazoa</taxon>
        <taxon>Spiralia</taxon>
        <taxon>Lophotrochozoa</taxon>
        <taxon>Platyhelminthes</taxon>
        <taxon>Cestoda</taxon>
        <taxon>Eucestoda</taxon>
        <taxon>Cyclophyllidea</taxon>
        <taxon>Taeniidae</taxon>
        <taxon>Echinococcus</taxon>
        <taxon>Echinococcus granulosus group</taxon>
    </lineage>
</organism>
<feature type="transmembrane region" description="Helical" evidence="1">
    <location>
        <begin position="75"/>
        <end position="99"/>
    </location>
</feature>
<keyword evidence="3" id="KW-1185">Reference proteome</keyword>
<protein>
    <submittedName>
        <fullName evidence="2">Uncharacterized protein</fullName>
    </submittedName>
</protein>
<evidence type="ECO:0000256" key="1">
    <source>
        <dbReference type="SAM" id="Phobius"/>
    </source>
</evidence>
<evidence type="ECO:0000313" key="2">
    <source>
        <dbReference type="EMBL" id="EUB54119.1"/>
    </source>
</evidence>
<evidence type="ECO:0000313" key="3">
    <source>
        <dbReference type="Proteomes" id="UP000019149"/>
    </source>
</evidence>
<comment type="caution">
    <text evidence="2">The sequence shown here is derived from an EMBL/GenBank/DDBJ whole genome shotgun (WGS) entry which is preliminary data.</text>
</comment>
<keyword evidence="1" id="KW-0812">Transmembrane</keyword>
<gene>
    <name evidence="2" type="ORF">EGR_11025</name>
</gene>
<dbReference type="Proteomes" id="UP000019149">
    <property type="component" value="Unassembled WGS sequence"/>
</dbReference>
<dbReference type="GeneID" id="36346740"/>
<dbReference type="OrthoDB" id="6241035at2759"/>
<name>W6UKU8_ECHGR</name>
<dbReference type="KEGG" id="egl:EGR_11025"/>
<dbReference type="RefSeq" id="XP_024345315.1">
    <property type="nucleotide sequence ID" value="XM_024500274.1"/>
</dbReference>
<proteinExistence type="predicted"/>
<reference evidence="2 3" key="1">
    <citation type="journal article" date="2013" name="Nat. Genet.">
        <title>The genome of the hydatid tapeworm Echinococcus granulosus.</title>
        <authorList>
            <person name="Zheng H."/>
            <person name="Zhang W."/>
            <person name="Zhang L."/>
            <person name="Zhang Z."/>
            <person name="Li J."/>
            <person name="Lu G."/>
            <person name="Zhu Y."/>
            <person name="Wang Y."/>
            <person name="Huang Y."/>
            <person name="Liu J."/>
            <person name="Kang H."/>
            <person name="Chen J."/>
            <person name="Wang L."/>
            <person name="Chen A."/>
            <person name="Yu S."/>
            <person name="Gao Z."/>
            <person name="Jin L."/>
            <person name="Gu W."/>
            <person name="Wang Z."/>
            <person name="Zhao L."/>
            <person name="Shi B."/>
            <person name="Wen H."/>
            <person name="Lin R."/>
            <person name="Jones M.K."/>
            <person name="Brejova B."/>
            <person name="Vinar T."/>
            <person name="Zhao G."/>
            <person name="McManus D.P."/>
            <person name="Chen Z."/>
            <person name="Zhou Y."/>
            <person name="Wang S."/>
        </authorList>
    </citation>
    <scope>NUCLEOTIDE SEQUENCE [LARGE SCALE GENOMIC DNA]</scope>
</reference>
<dbReference type="EMBL" id="APAU02000333">
    <property type="protein sequence ID" value="EUB54119.1"/>
    <property type="molecule type" value="Genomic_DNA"/>
</dbReference>
<sequence length="112" mass="12974">MHDTYPCLHTVPSLSYPILPYLNFHMATASHPVSPHCVARQRPEPNDTTPPYTARCILSCTEYTFYDPTLIRIQYIWSVYVNWIVVGVFLASASVWFVLKRFLYEETAKAMI</sequence>
<dbReference type="CTD" id="36346740"/>
<accession>W6UKU8</accession>